<dbReference type="Gene3D" id="3.40.50.300">
    <property type="entry name" value="P-loop containing nucleotide triphosphate hydrolases"/>
    <property type="match status" value="2"/>
</dbReference>
<evidence type="ECO:0000256" key="4">
    <source>
        <dbReference type="ARBA" id="ARBA00022741"/>
    </source>
</evidence>
<gene>
    <name evidence="7" type="ORF">AIOL_001851</name>
</gene>
<dbReference type="GO" id="GO:0005524">
    <property type="term" value="F:ATP binding"/>
    <property type="evidence" value="ECO:0007669"/>
    <property type="project" value="UniProtKB-KW"/>
</dbReference>
<dbReference type="GO" id="GO:0005886">
    <property type="term" value="C:plasma membrane"/>
    <property type="evidence" value="ECO:0007669"/>
    <property type="project" value="UniProtKB-SubCell"/>
</dbReference>
<dbReference type="Pfam" id="PF00005">
    <property type="entry name" value="ABC_tran"/>
    <property type="match status" value="2"/>
</dbReference>
<dbReference type="GO" id="GO:0016887">
    <property type="term" value="F:ATP hydrolysis activity"/>
    <property type="evidence" value="ECO:0007669"/>
    <property type="project" value="InterPro"/>
</dbReference>
<dbReference type="FunFam" id="3.40.50.300:FF:000016">
    <property type="entry name" value="Oligopeptide ABC transporter ATP-binding component"/>
    <property type="match status" value="2"/>
</dbReference>
<keyword evidence="5 7" id="KW-0067">ATP-binding</keyword>
<dbReference type="AlphaFoldDB" id="A0A0J9E514"/>
<evidence type="ECO:0000256" key="2">
    <source>
        <dbReference type="ARBA" id="ARBA00005417"/>
    </source>
</evidence>
<name>A0A0J9E514_9RHOB</name>
<dbReference type="PATRIC" id="fig|1675527.3.peg.1947"/>
<dbReference type="InterPro" id="IPR027417">
    <property type="entry name" value="P-loop_NTPase"/>
</dbReference>
<dbReference type="InterPro" id="IPR003593">
    <property type="entry name" value="AAA+_ATPase"/>
</dbReference>
<dbReference type="InterPro" id="IPR003439">
    <property type="entry name" value="ABC_transporter-like_ATP-bd"/>
</dbReference>
<dbReference type="PANTHER" id="PTHR43776">
    <property type="entry name" value="TRANSPORT ATP-BINDING PROTEIN"/>
    <property type="match status" value="1"/>
</dbReference>
<comment type="subcellular location">
    <subcellularLocation>
        <location evidence="1">Cell inner membrane</location>
        <topology evidence="1">Peripheral membrane protein</topology>
    </subcellularLocation>
</comment>
<evidence type="ECO:0000259" key="6">
    <source>
        <dbReference type="PROSITE" id="PS50893"/>
    </source>
</evidence>
<dbReference type="NCBIfam" id="NF008453">
    <property type="entry name" value="PRK11308.1"/>
    <property type="match status" value="2"/>
</dbReference>
<organism evidence="7 8">
    <name type="scientific">Candidatus Rhodobacter oscarellae</name>
    <dbReference type="NCBI Taxonomy" id="1675527"/>
    <lineage>
        <taxon>Bacteria</taxon>
        <taxon>Pseudomonadati</taxon>
        <taxon>Pseudomonadota</taxon>
        <taxon>Alphaproteobacteria</taxon>
        <taxon>Rhodobacterales</taxon>
        <taxon>Rhodobacter group</taxon>
        <taxon>Rhodobacter</taxon>
    </lineage>
</organism>
<feature type="domain" description="ABC transporter" evidence="6">
    <location>
        <begin position="297"/>
        <end position="552"/>
    </location>
</feature>
<dbReference type="InterPro" id="IPR050319">
    <property type="entry name" value="ABC_transp_ATP-bind"/>
</dbReference>
<reference evidence="7 8" key="1">
    <citation type="submission" date="2015-06" db="EMBL/GenBank/DDBJ databases">
        <title>Draft genome sequence of an Alphaproteobacteria species associated to the Mediterranean sponge Oscarella lobularis.</title>
        <authorList>
            <person name="Jourda C."/>
            <person name="Santini S."/>
            <person name="Claverie J.-M."/>
        </authorList>
    </citation>
    <scope>NUCLEOTIDE SEQUENCE [LARGE SCALE GENOMIC DNA]</scope>
    <source>
        <strain evidence="7">IGS</strain>
    </source>
</reference>
<dbReference type="PROSITE" id="PS00211">
    <property type="entry name" value="ABC_TRANSPORTER_1"/>
    <property type="match status" value="2"/>
</dbReference>
<dbReference type="CDD" id="cd03257">
    <property type="entry name" value="ABC_NikE_OppD_transporters"/>
    <property type="match status" value="2"/>
</dbReference>
<accession>A0A0J9E514</accession>
<feature type="domain" description="ABC transporter" evidence="6">
    <location>
        <begin position="10"/>
        <end position="263"/>
    </location>
</feature>
<dbReference type="SUPFAM" id="SSF52540">
    <property type="entry name" value="P-loop containing nucleoside triphosphate hydrolases"/>
    <property type="match status" value="2"/>
</dbReference>
<dbReference type="EMBL" id="LFTY01000002">
    <property type="protein sequence ID" value="KMW56894.1"/>
    <property type="molecule type" value="Genomic_DNA"/>
</dbReference>
<dbReference type="SMART" id="SM00382">
    <property type="entry name" value="AAA"/>
    <property type="match status" value="2"/>
</dbReference>
<dbReference type="PROSITE" id="PS50893">
    <property type="entry name" value="ABC_TRANSPORTER_2"/>
    <property type="match status" value="2"/>
</dbReference>
<dbReference type="InterPro" id="IPR013563">
    <property type="entry name" value="Oligopep_ABC_C"/>
</dbReference>
<protein>
    <submittedName>
        <fullName evidence="7">Oligopeptide transport ATP-binding protein OppF</fullName>
    </submittedName>
</protein>
<evidence type="ECO:0000313" key="8">
    <source>
        <dbReference type="Proteomes" id="UP000037178"/>
    </source>
</evidence>
<keyword evidence="8" id="KW-1185">Reference proteome</keyword>
<proteinExistence type="inferred from homology"/>
<dbReference type="Pfam" id="PF08352">
    <property type="entry name" value="oligo_HPY"/>
    <property type="match status" value="2"/>
</dbReference>
<dbReference type="PANTHER" id="PTHR43776:SF7">
    <property type="entry name" value="D,D-DIPEPTIDE TRANSPORT ATP-BINDING PROTEIN DDPF-RELATED"/>
    <property type="match status" value="1"/>
</dbReference>
<dbReference type="GO" id="GO:0055085">
    <property type="term" value="P:transmembrane transport"/>
    <property type="evidence" value="ECO:0007669"/>
    <property type="project" value="UniProtKB-ARBA"/>
</dbReference>
<evidence type="ECO:0000256" key="3">
    <source>
        <dbReference type="ARBA" id="ARBA00022448"/>
    </source>
</evidence>
<keyword evidence="3" id="KW-0813">Transport</keyword>
<comment type="similarity">
    <text evidence="2">Belongs to the ABC transporter superfamily.</text>
</comment>
<evidence type="ECO:0000313" key="7">
    <source>
        <dbReference type="EMBL" id="KMW56894.1"/>
    </source>
</evidence>
<dbReference type="GO" id="GO:0015833">
    <property type="term" value="P:peptide transport"/>
    <property type="evidence" value="ECO:0007669"/>
    <property type="project" value="InterPro"/>
</dbReference>
<dbReference type="STRING" id="1675527.AIOL_001851"/>
<dbReference type="NCBIfam" id="NF007739">
    <property type="entry name" value="PRK10419.1"/>
    <property type="match status" value="2"/>
</dbReference>
<evidence type="ECO:0000256" key="1">
    <source>
        <dbReference type="ARBA" id="ARBA00004417"/>
    </source>
</evidence>
<dbReference type="InterPro" id="IPR017871">
    <property type="entry name" value="ABC_transporter-like_CS"/>
</dbReference>
<sequence>MLNSENLLEIEDLNVSFALRDRTLNAVNGINLSIKPGEVLGVVGESGSGKSLTARAVLNLMPRTAIVSGSVRFRARQGAVSVLDHGRESREMRALRGGQIGMIFQEPMTALSPVHSVGQQVMKTLTLHTDLRKKALEDRATELLDLVQLPDPRGMLKRYPHQLSGGMRQRAMIAMALSCNPSLLLADEPTTALDVTTEAQILELIRGLQDQFNMGVMFITHNFGVVAELADRVTVMNHGIVEETGSIDDIFYAPRVAYTQKLLRLIPRLPDYAMADSQSAAPARVATAEAPPKETVVRVENLKMHFPTKKDWAGRVTEELKAVDDVSFVIRRGETFGLVGESGSGKSTVARSILRAYQPTGGSVQFKAPDGDYHELTALQGDKLRAMRAHMQMVFQDPYSSLNPRMTVEQLITEPLVNQGETRSGPMQERAADLLERVGLKPDMLSRYPHAFSGGQRQRIGIARALVTNPSFVVLDESVSALDVSIAAQTISLLKDLQDRLGLTYLFITHDLSMISNFADHIGVMQTGKLVETGPTEAFFANPQDPYSKRLLNAVPIPDPRRARALRQARKEALAS</sequence>
<comment type="caution">
    <text evidence="7">The sequence shown here is derived from an EMBL/GenBank/DDBJ whole genome shotgun (WGS) entry which is preliminary data.</text>
</comment>
<keyword evidence="4" id="KW-0547">Nucleotide-binding</keyword>
<evidence type="ECO:0000256" key="5">
    <source>
        <dbReference type="ARBA" id="ARBA00022840"/>
    </source>
</evidence>
<dbReference type="Proteomes" id="UP000037178">
    <property type="component" value="Unassembled WGS sequence"/>
</dbReference>